<reference evidence="3" key="1">
    <citation type="submission" date="2022-08" db="EMBL/GenBank/DDBJ databases">
        <title>Novel sulfate-reducing endosymbionts in the free-living metamonad Anaeramoeba.</title>
        <authorList>
            <person name="Jerlstrom-Hultqvist J."/>
            <person name="Cepicka I."/>
            <person name="Gallot-Lavallee L."/>
            <person name="Salas-Leiva D."/>
            <person name="Curtis B.A."/>
            <person name="Zahonova K."/>
            <person name="Pipaliya S."/>
            <person name="Dacks J."/>
            <person name="Roger A.J."/>
        </authorList>
    </citation>
    <scope>NUCLEOTIDE SEQUENCE</scope>
    <source>
        <strain evidence="3">Schooner1</strain>
    </source>
</reference>
<feature type="compositionally biased region" description="Basic and acidic residues" evidence="2">
    <location>
        <begin position="529"/>
        <end position="540"/>
    </location>
</feature>
<evidence type="ECO:0000256" key="2">
    <source>
        <dbReference type="SAM" id="MobiDB-lite"/>
    </source>
</evidence>
<keyword evidence="4" id="KW-1185">Reference proteome</keyword>
<dbReference type="EMBL" id="JAOAOG010000101">
    <property type="protein sequence ID" value="KAJ6249318.1"/>
    <property type="molecule type" value="Genomic_DNA"/>
</dbReference>
<feature type="compositionally biased region" description="Polar residues" evidence="2">
    <location>
        <begin position="513"/>
        <end position="528"/>
    </location>
</feature>
<feature type="region of interest" description="Disordered" evidence="2">
    <location>
        <begin position="490"/>
        <end position="548"/>
    </location>
</feature>
<sequence length="548" mass="65157">MTDPNNIISKLTEDLNQSLDFGHRLLELKRELEVLTKNQQMRIDSLENKLQKKEQKFQEKKDQFAKMHSVTEGKLKRAIKTKQFLERENEKLSDQYISLQEQSKGFSLISTENQTSQKEIKELKKDRENHIENYQKLSKQLHQTIKERDAFEQRNEELAEDSKEQEFIISKLQQQLDESKLIQQEYENQIKEMIEENEKTRTINQINRKKLLREKLESEELITISFQEQLKIKDKQILDTLSENKMLENKLQYFLRRQKSENTPSQIDGKFVVDTKKINVVKGNLFDEIKTAYMSDIGNPEENRRRTSIHTRPLTKKNLKIQNHKTSKQQFEEMEKQIKESTSSELSTNIVNDQNQKVNENENENENVNVNLNLNSDEISDLDLEQSTLDLFEKGLGFSVPMDAIYFFFSIISNTTLYMENSDYMIPRNITISTKNMQDWYDHASTNLEFHRWNEFVSKKVDRFYYKRVIKPKKKEEKEKKKQLQIQKIERKNSNKNLKKNNQNATVQKIEKTSSIWNKLFGTNPNSTDNKKDDNPKMDNEITVQNQK</sequence>
<protein>
    <submittedName>
        <fullName evidence="3">A-type inclusion protein</fullName>
    </submittedName>
</protein>
<evidence type="ECO:0000313" key="3">
    <source>
        <dbReference type="EMBL" id="KAJ6249318.1"/>
    </source>
</evidence>
<evidence type="ECO:0000313" key="4">
    <source>
        <dbReference type="Proteomes" id="UP001150062"/>
    </source>
</evidence>
<feature type="coiled-coil region" evidence="1">
    <location>
        <begin position="29"/>
        <end position="203"/>
    </location>
</feature>
<comment type="caution">
    <text evidence="3">The sequence shown here is derived from an EMBL/GenBank/DDBJ whole genome shotgun (WGS) entry which is preliminary data.</text>
</comment>
<proteinExistence type="predicted"/>
<evidence type="ECO:0000256" key="1">
    <source>
        <dbReference type="SAM" id="Coils"/>
    </source>
</evidence>
<gene>
    <name evidence="3" type="ORF">M0813_17202</name>
</gene>
<name>A0ABQ8YXD2_9EUKA</name>
<accession>A0ABQ8YXD2</accession>
<keyword evidence="1" id="KW-0175">Coiled coil</keyword>
<dbReference type="Proteomes" id="UP001150062">
    <property type="component" value="Unassembled WGS sequence"/>
</dbReference>
<organism evidence="3 4">
    <name type="scientific">Anaeramoeba flamelloides</name>
    <dbReference type="NCBI Taxonomy" id="1746091"/>
    <lineage>
        <taxon>Eukaryota</taxon>
        <taxon>Metamonada</taxon>
        <taxon>Anaeramoebidae</taxon>
        <taxon>Anaeramoeba</taxon>
    </lineage>
</organism>